<sequence length="149" mass="15453">MTTHTPVHARQVRPIGVASRMLVTALGAAGLIVAAFLKWTRDMKGIDTSWRAVYQDTFGGAPDAVHSVGGPAIVLGLLAVLGLAERSGWLTRLAGALGVIGTVLVVVQIERATDHSIQWGIWSALAGSILCIGAGLTSTRATVTTVDEA</sequence>
<feature type="transmembrane region" description="Helical" evidence="1">
    <location>
        <begin position="121"/>
        <end position="143"/>
    </location>
</feature>
<keyword evidence="1" id="KW-0472">Membrane</keyword>
<reference evidence="2 3" key="1">
    <citation type="journal article" date="2019" name="Int. J. Syst. Evol. Microbiol.">
        <title>The Global Catalogue of Microorganisms (GCM) 10K type strain sequencing project: providing services to taxonomists for standard genome sequencing and annotation.</title>
        <authorList>
            <consortium name="The Broad Institute Genomics Platform"/>
            <consortium name="The Broad Institute Genome Sequencing Center for Infectious Disease"/>
            <person name="Wu L."/>
            <person name="Ma J."/>
        </authorList>
    </citation>
    <scope>NUCLEOTIDE SEQUENCE [LARGE SCALE GENOMIC DNA]</scope>
    <source>
        <strain evidence="2 3">JCM 16013</strain>
    </source>
</reference>
<feature type="transmembrane region" description="Helical" evidence="1">
    <location>
        <begin position="21"/>
        <end position="40"/>
    </location>
</feature>
<keyword evidence="1" id="KW-0812">Transmembrane</keyword>
<evidence type="ECO:0008006" key="4">
    <source>
        <dbReference type="Google" id="ProtNLM"/>
    </source>
</evidence>
<comment type="caution">
    <text evidence="2">The sequence shown here is derived from an EMBL/GenBank/DDBJ whole genome shotgun (WGS) entry which is preliminary data.</text>
</comment>
<feature type="transmembrane region" description="Helical" evidence="1">
    <location>
        <begin position="64"/>
        <end position="83"/>
    </location>
</feature>
<keyword evidence="1" id="KW-1133">Transmembrane helix</keyword>
<evidence type="ECO:0000256" key="1">
    <source>
        <dbReference type="SAM" id="Phobius"/>
    </source>
</evidence>
<protein>
    <recommendedName>
        <fullName evidence="4">Integral membrane protein</fullName>
    </recommendedName>
</protein>
<dbReference type="Proteomes" id="UP001499854">
    <property type="component" value="Unassembled WGS sequence"/>
</dbReference>
<dbReference type="EMBL" id="BAAAQM010000087">
    <property type="protein sequence ID" value="GAA2005670.1"/>
    <property type="molecule type" value="Genomic_DNA"/>
</dbReference>
<accession>A0ABN2TDR8</accession>
<feature type="transmembrane region" description="Helical" evidence="1">
    <location>
        <begin position="90"/>
        <end position="109"/>
    </location>
</feature>
<dbReference type="RefSeq" id="WP_344662907.1">
    <property type="nucleotide sequence ID" value="NZ_BAAAQM010000087.1"/>
</dbReference>
<organism evidence="2 3">
    <name type="scientific">Catenulispora subtropica</name>
    <dbReference type="NCBI Taxonomy" id="450798"/>
    <lineage>
        <taxon>Bacteria</taxon>
        <taxon>Bacillati</taxon>
        <taxon>Actinomycetota</taxon>
        <taxon>Actinomycetes</taxon>
        <taxon>Catenulisporales</taxon>
        <taxon>Catenulisporaceae</taxon>
        <taxon>Catenulispora</taxon>
    </lineage>
</organism>
<evidence type="ECO:0000313" key="3">
    <source>
        <dbReference type="Proteomes" id="UP001499854"/>
    </source>
</evidence>
<keyword evidence="3" id="KW-1185">Reference proteome</keyword>
<proteinExistence type="predicted"/>
<evidence type="ECO:0000313" key="2">
    <source>
        <dbReference type="EMBL" id="GAA2005670.1"/>
    </source>
</evidence>
<name>A0ABN2TDR8_9ACTN</name>
<gene>
    <name evidence="2" type="ORF">GCM10009838_84890</name>
</gene>